<dbReference type="InterPro" id="IPR009100">
    <property type="entry name" value="AcylCoA_DH/oxidase_NM_dom_sf"/>
</dbReference>
<comment type="similarity">
    <text evidence="2">Belongs to the acyl-CoA dehydrogenase family.</text>
</comment>
<keyword evidence="9" id="KW-1185">Reference proteome</keyword>
<dbReference type="SUPFAM" id="SSF47203">
    <property type="entry name" value="Acyl-CoA dehydrogenase C-terminal domain-like"/>
    <property type="match status" value="1"/>
</dbReference>
<dbReference type="GO" id="GO:0050660">
    <property type="term" value="F:flavin adenine dinucleotide binding"/>
    <property type="evidence" value="ECO:0007669"/>
    <property type="project" value="InterPro"/>
</dbReference>
<reference evidence="8 9" key="1">
    <citation type="submission" date="2016-03" db="EMBL/GenBank/DDBJ databases">
        <title>Genome sequence of Rhodococcus kyotonensis KB10.</title>
        <authorList>
            <person name="Jeong H."/>
            <person name="Hong C.E."/>
            <person name="Jo S.H."/>
            <person name="Park J.M."/>
        </authorList>
    </citation>
    <scope>NUCLEOTIDE SEQUENCE [LARGE SCALE GENOMIC DNA]</scope>
    <source>
        <strain evidence="8 9">KB10</strain>
    </source>
</reference>
<evidence type="ECO:0000313" key="8">
    <source>
        <dbReference type="EMBL" id="OAK51374.1"/>
    </source>
</evidence>
<evidence type="ECO:0000256" key="5">
    <source>
        <dbReference type="ARBA" id="ARBA00023002"/>
    </source>
</evidence>
<dbReference type="PANTHER" id="PTHR43884:SF20">
    <property type="entry name" value="ACYL-COA DEHYDROGENASE FADE28"/>
    <property type="match status" value="1"/>
</dbReference>
<dbReference type="InterPro" id="IPR037069">
    <property type="entry name" value="AcylCoA_DH/ox_N_sf"/>
</dbReference>
<dbReference type="InterPro" id="IPR009075">
    <property type="entry name" value="AcylCo_DH/oxidase_C"/>
</dbReference>
<keyword evidence="5" id="KW-0560">Oxidoreductase</keyword>
<gene>
    <name evidence="8" type="ORF">A3K89_12305</name>
</gene>
<dbReference type="InterPro" id="IPR013786">
    <property type="entry name" value="AcylCoA_DH/ox_N"/>
</dbReference>
<comment type="cofactor">
    <cofactor evidence="1">
        <name>FAD</name>
        <dbReference type="ChEBI" id="CHEBI:57692"/>
    </cofactor>
</comment>
<evidence type="ECO:0000259" key="7">
    <source>
        <dbReference type="Pfam" id="PF02771"/>
    </source>
</evidence>
<accession>A0A177Y791</accession>
<organism evidence="8 9">
    <name type="scientific">Rhodococcoides kyotonense</name>
    <dbReference type="NCBI Taxonomy" id="398843"/>
    <lineage>
        <taxon>Bacteria</taxon>
        <taxon>Bacillati</taxon>
        <taxon>Actinomycetota</taxon>
        <taxon>Actinomycetes</taxon>
        <taxon>Mycobacteriales</taxon>
        <taxon>Nocardiaceae</taxon>
        <taxon>Rhodococcoides</taxon>
    </lineage>
</organism>
<comment type="caution">
    <text evidence="8">The sequence shown here is derived from an EMBL/GenBank/DDBJ whole genome shotgun (WGS) entry which is preliminary data.</text>
</comment>
<dbReference type="AlphaFoldDB" id="A0A177Y791"/>
<keyword evidence="3" id="KW-0285">Flavoprotein</keyword>
<protein>
    <submittedName>
        <fullName evidence="8">Acyl-CoA dehydrogenase</fullName>
    </submittedName>
</protein>
<dbReference type="Gene3D" id="1.20.140.10">
    <property type="entry name" value="Butyryl-CoA Dehydrogenase, subunit A, domain 3"/>
    <property type="match status" value="1"/>
</dbReference>
<dbReference type="Pfam" id="PF00441">
    <property type="entry name" value="Acyl-CoA_dh_1"/>
    <property type="match status" value="1"/>
</dbReference>
<dbReference type="InterPro" id="IPR036250">
    <property type="entry name" value="AcylCo_DH-like_C"/>
</dbReference>
<keyword evidence="4" id="KW-0274">FAD</keyword>
<dbReference type="PANTHER" id="PTHR43884">
    <property type="entry name" value="ACYL-COA DEHYDROGENASE"/>
    <property type="match status" value="1"/>
</dbReference>
<dbReference type="Gene3D" id="1.10.540.10">
    <property type="entry name" value="Acyl-CoA dehydrogenase/oxidase, N-terminal domain"/>
    <property type="match status" value="1"/>
</dbReference>
<evidence type="ECO:0000256" key="1">
    <source>
        <dbReference type="ARBA" id="ARBA00001974"/>
    </source>
</evidence>
<name>A0A177Y791_9NOCA</name>
<dbReference type="Pfam" id="PF02771">
    <property type="entry name" value="Acyl-CoA_dh_N"/>
    <property type="match status" value="1"/>
</dbReference>
<evidence type="ECO:0000256" key="4">
    <source>
        <dbReference type="ARBA" id="ARBA00022827"/>
    </source>
</evidence>
<dbReference type="GO" id="GO:0003995">
    <property type="term" value="F:acyl-CoA dehydrogenase activity"/>
    <property type="evidence" value="ECO:0007669"/>
    <property type="project" value="TreeGrafter"/>
</dbReference>
<feature type="domain" description="Acyl-CoA dehydrogenase/oxidase C-terminal" evidence="6">
    <location>
        <begin position="192"/>
        <end position="325"/>
    </location>
</feature>
<dbReference type="Proteomes" id="UP000077519">
    <property type="component" value="Unassembled WGS sequence"/>
</dbReference>
<proteinExistence type="inferred from homology"/>
<dbReference type="EMBL" id="LVHI01000039">
    <property type="protein sequence ID" value="OAK51374.1"/>
    <property type="molecule type" value="Genomic_DNA"/>
</dbReference>
<dbReference type="RefSeq" id="WP_068431298.1">
    <property type="nucleotide sequence ID" value="NZ_LVHI01000039.1"/>
</dbReference>
<evidence type="ECO:0000259" key="6">
    <source>
        <dbReference type="Pfam" id="PF00441"/>
    </source>
</evidence>
<dbReference type="SUPFAM" id="SSF56645">
    <property type="entry name" value="Acyl-CoA dehydrogenase NM domain-like"/>
    <property type="match status" value="1"/>
</dbReference>
<evidence type="ECO:0000256" key="2">
    <source>
        <dbReference type="ARBA" id="ARBA00009347"/>
    </source>
</evidence>
<evidence type="ECO:0000313" key="9">
    <source>
        <dbReference type="Proteomes" id="UP000077519"/>
    </source>
</evidence>
<sequence>MRFVLDNSRLDFAASLDSMLAAADVPRVSRALAAGDTGPVRRLFRSLAALGVTGLAIDADHDGVGADPVDMVVAMERLGRWAVPGPLVESIAVVPVLLTHTTFDRRDSWLTALESGELIASSALPPSMPRAADPGVADLLFLVENGNVRTAVVDAAVQSVDPSRTLAHLRASDTVSALADGAEVVLSLNGSLACAAQLAGAGRALLDTTVEYAKSRRQFGRSIGTFQAVQHALADVAIEMEMARPLLMGAALSVGSGSVDARRDVSAAKVACTDAAYRASRTALQVHGAIGYTRECDLSLWIGMVHALRSAWGTPSAHRRIVLESL</sequence>
<feature type="domain" description="Acyl-CoA dehydrogenase/oxidase N-terminal" evidence="7">
    <location>
        <begin position="23"/>
        <end position="117"/>
    </location>
</feature>
<evidence type="ECO:0000256" key="3">
    <source>
        <dbReference type="ARBA" id="ARBA00022630"/>
    </source>
</evidence>